<dbReference type="AlphaFoldDB" id="A0A1F5TRX2"/>
<evidence type="ECO:0000313" key="2">
    <source>
        <dbReference type="Proteomes" id="UP000177579"/>
    </source>
</evidence>
<name>A0A1F5TRX2_9BACT</name>
<organism evidence="1 2">
    <name type="scientific">Candidatus Falkowbacteria bacterium RIFOXYD2_FULL_34_120</name>
    <dbReference type="NCBI Taxonomy" id="1798007"/>
    <lineage>
        <taxon>Bacteria</taxon>
        <taxon>Candidatus Falkowiibacteriota</taxon>
    </lineage>
</organism>
<protein>
    <submittedName>
        <fullName evidence="1">Uncharacterized protein</fullName>
    </submittedName>
</protein>
<dbReference type="InterPro" id="IPR054194">
    <property type="entry name" value="DUF6899"/>
</dbReference>
<comment type="caution">
    <text evidence="1">The sequence shown here is derived from an EMBL/GenBank/DDBJ whole genome shotgun (WGS) entry which is preliminary data.</text>
</comment>
<accession>A0A1F5TRX2</accession>
<reference evidence="1 2" key="1">
    <citation type="journal article" date="2016" name="Nat. Commun.">
        <title>Thousands of microbial genomes shed light on interconnected biogeochemical processes in an aquifer system.</title>
        <authorList>
            <person name="Anantharaman K."/>
            <person name="Brown C.T."/>
            <person name="Hug L.A."/>
            <person name="Sharon I."/>
            <person name="Castelle C.J."/>
            <person name="Probst A.J."/>
            <person name="Thomas B.C."/>
            <person name="Singh A."/>
            <person name="Wilkins M.J."/>
            <person name="Karaoz U."/>
            <person name="Brodie E.L."/>
            <person name="Williams K.H."/>
            <person name="Hubbard S.S."/>
            <person name="Banfield J.F."/>
        </authorList>
    </citation>
    <scope>NUCLEOTIDE SEQUENCE [LARGE SCALE GENOMIC DNA]</scope>
</reference>
<sequence length="157" mass="18363">MPYIKQENRAPYDKLVELIIKNNINPFGIDNILVEFCKKHIKPGYNNYKNFRGELRECHDEIERRLYKLDETNLGCLDWPTMSEKNKKNIIAAMAKIIKVDGDLNYTLFKLAKILKQKGYSAIISFNVMLYTAEKRILSELIVPYEDEKIKENGDVS</sequence>
<gene>
    <name evidence="1" type="ORF">A2531_06060</name>
</gene>
<proteinExistence type="predicted"/>
<evidence type="ECO:0000313" key="1">
    <source>
        <dbReference type="EMBL" id="OGF41702.1"/>
    </source>
</evidence>
<dbReference type="EMBL" id="MFGO01000006">
    <property type="protein sequence ID" value="OGF41702.1"/>
    <property type="molecule type" value="Genomic_DNA"/>
</dbReference>
<dbReference type="Proteomes" id="UP000177579">
    <property type="component" value="Unassembled WGS sequence"/>
</dbReference>
<dbReference type="Pfam" id="PF21840">
    <property type="entry name" value="DUF6899"/>
    <property type="match status" value="2"/>
</dbReference>